<dbReference type="Pfam" id="PF22725">
    <property type="entry name" value="GFO_IDH_MocA_C3"/>
    <property type="match status" value="1"/>
</dbReference>
<feature type="domain" description="GFO/IDH/MocA-like oxidoreductase" evidence="3">
    <location>
        <begin position="155"/>
        <end position="288"/>
    </location>
</feature>
<keyword evidence="1" id="KW-0560">Oxidoreductase</keyword>
<gene>
    <name evidence="4" type="ORF">GCM10010361_47450</name>
</gene>
<evidence type="ECO:0000259" key="3">
    <source>
        <dbReference type="Pfam" id="PF22725"/>
    </source>
</evidence>
<dbReference type="RefSeq" id="WP_346097181.1">
    <property type="nucleotide sequence ID" value="NZ_BAAABY010000033.1"/>
</dbReference>
<dbReference type="PANTHER" id="PTHR43818">
    <property type="entry name" value="BCDNA.GH03377"/>
    <property type="match status" value="1"/>
</dbReference>
<dbReference type="Proteomes" id="UP001500909">
    <property type="component" value="Unassembled WGS sequence"/>
</dbReference>
<dbReference type="InterPro" id="IPR000683">
    <property type="entry name" value="Gfo/Idh/MocA-like_OxRdtase_N"/>
</dbReference>
<dbReference type="SUPFAM" id="SSF55347">
    <property type="entry name" value="Glyceraldehyde-3-phosphate dehydrogenase-like, C-terminal domain"/>
    <property type="match status" value="1"/>
</dbReference>
<organism evidence="4 5">
    <name type="scientific">Streptomyces olivaceiscleroticus</name>
    <dbReference type="NCBI Taxonomy" id="68245"/>
    <lineage>
        <taxon>Bacteria</taxon>
        <taxon>Bacillati</taxon>
        <taxon>Actinomycetota</taxon>
        <taxon>Actinomycetes</taxon>
        <taxon>Kitasatosporales</taxon>
        <taxon>Streptomycetaceae</taxon>
        <taxon>Streptomyces</taxon>
    </lineage>
</organism>
<dbReference type="InterPro" id="IPR036291">
    <property type="entry name" value="NAD(P)-bd_dom_sf"/>
</dbReference>
<evidence type="ECO:0000259" key="2">
    <source>
        <dbReference type="Pfam" id="PF01408"/>
    </source>
</evidence>
<dbReference type="Gene3D" id="3.40.50.720">
    <property type="entry name" value="NAD(P)-binding Rossmann-like Domain"/>
    <property type="match status" value="1"/>
</dbReference>
<dbReference type="Pfam" id="PF01408">
    <property type="entry name" value="GFO_IDH_MocA"/>
    <property type="match status" value="1"/>
</dbReference>
<evidence type="ECO:0000313" key="4">
    <source>
        <dbReference type="EMBL" id="GAA0477471.1"/>
    </source>
</evidence>
<proteinExistence type="predicted"/>
<protein>
    <submittedName>
        <fullName evidence="4">Gfo/Idh/MocA family oxidoreductase</fullName>
    </submittedName>
</protein>
<dbReference type="InterPro" id="IPR050463">
    <property type="entry name" value="Gfo/Idh/MocA_oxidrdct_glycsds"/>
</dbReference>
<feature type="domain" description="Gfo/Idh/MocA-like oxidoreductase N-terminal" evidence="2">
    <location>
        <begin position="17"/>
        <end position="135"/>
    </location>
</feature>
<dbReference type="Gene3D" id="3.30.360.10">
    <property type="entry name" value="Dihydrodipicolinate Reductase, domain 2"/>
    <property type="match status" value="1"/>
</dbReference>
<comment type="caution">
    <text evidence="4">The sequence shown here is derived from an EMBL/GenBank/DDBJ whole genome shotgun (WGS) entry which is preliminary data.</text>
</comment>
<dbReference type="SUPFAM" id="SSF51735">
    <property type="entry name" value="NAD(P)-binding Rossmann-fold domains"/>
    <property type="match status" value="1"/>
</dbReference>
<dbReference type="InterPro" id="IPR055170">
    <property type="entry name" value="GFO_IDH_MocA-like_dom"/>
</dbReference>
<name>A0ABN1AIL7_9ACTN</name>
<evidence type="ECO:0000256" key="1">
    <source>
        <dbReference type="ARBA" id="ARBA00023002"/>
    </source>
</evidence>
<reference evidence="4 5" key="1">
    <citation type="journal article" date="2019" name="Int. J. Syst. Evol. Microbiol.">
        <title>The Global Catalogue of Microorganisms (GCM) 10K type strain sequencing project: providing services to taxonomists for standard genome sequencing and annotation.</title>
        <authorList>
            <consortium name="The Broad Institute Genomics Platform"/>
            <consortium name="The Broad Institute Genome Sequencing Center for Infectious Disease"/>
            <person name="Wu L."/>
            <person name="Ma J."/>
        </authorList>
    </citation>
    <scope>NUCLEOTIDE SEQUENCE [LARGE SCALE GENOMIC DNA]</scope>
    <source>
        <strain evidence="4 5">JCM 4805</strain>
    </source>
</reference>
<keyword evidence="5" id="KW-1185">Reference proteome</keyword>
<evidence type="ECO:0000313" key="5">
    <source>
        <dbReference type="Proteomes" id="UP001500909"/>
    </source>
</evidence>
<sequence>MDDNAQDPTPDGRPALGIGMVGYAFMGAAHSQGWRTAARVFDLPLRPAMNAVCGRDAGAVRAAADRLGWAAAETDWRALIARDDVDVVDICTPGDSHAEIAIAALEAGKHVLCEKPLANTVEEAEAMVAAAETARSRGQIAMTGFNYRRTPAMALARRFVEEGRLGRLRHLRATYLQDWLVDAEAPMTWRLRKESAGSGALGDLGAHIVDLAQYLAGETLTGVSAVTETFVRQRPLPSGGTAEVTVDDAALFTGRFASGALASFEASRVAAGRKNALRIELNGDRGSLSFDLERLNELSFHDHTEPSVAAGFRRILVTEPDHPYLEGWWPPGHGLGYEHTFVHQARDLVHAIAAGTDPTPSFADGLRVQRVLAAVEESAAKNCVYTPVSA</sequence>
<dbReference type="PANTHER" id="PTHR43818:SF11">
    <property type="entry name" value="BCDNA.GH03377"/>
    <property type="match status" value="1"/>
</dbReference>
<dbReference type="EMBL" id="BAAABY010000033">
    <property type="protein sequence ID" value="GAA0477471.1"/>
    <property type="molecule type" value="Genomic_DNA"/>
</dbReference>
<accession>A0ABN1AIL7</accession>